<keyword evidence="9" id="KW-0548">Nucleotidyltransferase</keyword>
<dbReference type="Gene3D" id="1.20.272.10">
    <property type="match status" value="1"/>
</dbReference>
<organism evidence="12 13">
    <name type="scientific">candidate division WS6 bacterium GW2011_GWF2_39_15</name>
    <dbReference type="NCBI Taxonomy" id="1619100"/>
    <lineage>
        <taxon>Bacteria</taxon>
        <taxon>Candidatus Dojkabacteria</taxon>
    </lineage>
</organism>
<keyword evidence="9" id="KW-0808">Transferase</keyword>
<proteinExistence type="inferred from homology"/>
<comment type="subunit">
    <text evidence="9">DNA polymerase III contains a core (composed of alpha, epsilon and theta chains) that associates with a tau subunit. This core dimerizes to form the POLIII' complex. PolIII' associates with the gamma complex (composed of gamma, delta, delta', psi and chi chains) and with the beta chain to form the complete DNA polymerase III complex.</text>
</comment>
<dbReference type="GO" id="GO:0006261">
    <property type="term" value="P:DNA-templated DNA replication"/>
    <property type="evidence" value="ECO:0007669"/>
    <property type="project" value="TreeGrafter"/>
</dbReference>
<comment type="function">
    <text evidence="9">DNA polymerase III is a complex, multichain enzyme responsible for most of the replicative synthesis in bacteria. This DNA polymerase also exhibits 3' to 5' exonuclease activity.</text>
</comment>
<dbReference type="InterPro" id="IPR022754">
    <property type="entry name" value="DNA_pol_III_gamma-3"/>
</dbReference>
<feature type="compositionally biased region" description="Acidic residues" evidence="10">
    <location>
        <begin position="381"/>
        <end position="398"/>
    </location>
</feature>
<dbReference type="GO" id="GO:0003887">
    <property type="term" value="F:DNA-directed DNA polymerase activity"/>
    <property type="evidence" value="ECO:0007669"/>
    <property type="project" value="UniProtKB-KW"/>
</dbReference>
<evidence type="ECO:0000256" key="6">
    <source>
        <dbReference type="ARBA" id="ARBA00022840"/>
    </source>
</evidence>
<evidence type="ECO:0000256" key="9">
    <source>
        <dbReference type="RuleBase" id="RU364063"/>
    </source>
</evidence>
<keyword evidence="7 9" id="KW-0239">DNA-directed DNA polymerase</keyword>
<gene>
    <name evidence="9" type="primary">dnaX</name>
    <name evidence="12" type="ORF">UT34_C0001G0388</name>
</gene>
<name>A0A0G0MT51_9BACT</name>
<accession>A0A0G0MT51</accession>
<keyword evidence="6 9" id="KW-0067">ATP-binding</keyword>
<comment type="caution">
    <text evidence="12">The sequence shown here is derived from an EMBL/GenBank/DDBJ whole genome shotgun (WGS) entry which is preliminary data.</text>
</comment>
<dbReference type="Pfam" id="PF22608">
    <property type="entry name" value="DNAX_ATPase_lid"/>
    <property type="match status" value="1"/>
</dbReference>
<sequence length="532" mass="58925">MSKALYNKYRSQTFDELVGQENITSILKSAVKQGKVANAYLLVGSRGTGKTSTARILAKALNCKKLAKDGNPCNECDNCNAISSGSFLDLIEIDAASNRGIDQIRELKEKLEFSPSEGQYKIYIIDEVHMLTKEAFNALLKTLEEPPKHVVFILATTDVHKLPPTILSRCQRYDFKLGTDDQIREVIKRAAGKEGVKFEDKALDVLVINAKGSYRDSLSLLDVVVSGQDGSENPKSVTEEEVRRILGMTSEAFVDSFLMALINGEAKRSLDLLYQVEKDGINITQFVKQILERLRRVLVNKITEMEKDDSELGKMDLQVINKAINDFITLDKGIRYSSFPTLSFELLVAQYAKAGANTEVKSKSVTKEEIKIEKVEVIQEDDTIEEEEPSDSAVEEPVGDSSEKGSLIVEKWSNIIQVVQSSNGPLAAILRNSQVLSVEGNSLNIQVPFAFYKERIEESKSREVLNGAIKDLIGLKFKIACIVNGAVKKKKQVSADVILASAPREESTEKKSTVSSGKPRVSKVVEEIFADM</sequence>
<dbReference type="NCBIfam" id="TIGR02397">
    <property type="entry name" value="dnaX_nterm"/>
    <property type="match status" value="1"/>
</dbReference>
<dbReference type="FunFam" id="3.40.50.300:FF:000014">
    <property type="entry name" value="DNA polymerase III subunit gamma/tau"/>
    <property type="match status" value="1"/>
</dbReference>
<keyword evidence="3" id="KW-0479">Metal-binding</keyword>
<evidence type="ECO:0000256" key="2">
    <source>
        <dbReference type="ARBA" id="ARBA00022705"/>
    </source>
</evidence>
<dbReference type="NCBIfam" id="NF004046">
    <property type="entry name" value="PRK05563.1"/>
    <property type="match status" value="1"/>
</dbReference>
<dbReference type="CDD" id="cd00009">
    <property type="entry name" value="AAA"/>
    <property type="match status" value="1"/>
</dbReference>
<evidence type="ECO:0000256" key="7">
    <source>
        <dbReference type="ARBA" id="ARBA00022932"/>
    </source>
</evidence>
<comment type="similarity">
    <text evidence="1 9">Belongs to the DnaX/STICHEL family.</text>
</comment>
<dbReference type="Pfam" id="PF12169">
    <property type="entry name" value="DNA_pol3_gamma3"/>
    <property type="match status" value="1"/>
</dbReference>
<dbReference type="Pfam" id="PF13177">
    <property type="entry name" value="DNA_pol3_delta2"/>
    <property type="match status" value="1"/>
</dbReference>
<dbReference type="InterPro" id="IPR050238">
    <property type="entry name" value="DNA_Rep/Repair_Clamp_Loader"/>
</dbReference>
<evidence type="ECO:0000256" key="5">
    <source>
        <dbReference type="ARBA" id="ARBA00022833"/>
    </source>
</evidence>
<evidence type="ECO:0000256" key="10">
    <source>
        <dbReference type="SAM" id="MobiDB-lite"/>
    </source>
</evidence>
<dbReference type="EMBL" id="LBWK01000001">
    <property type="protein sequence ID" value="KKR06348.1"/>
    <property type="molecule type" value="Genomic_DNA"/>
</dbReference>
<dbReference type="InterPro" id="IPR027417">
    <property type="entry name" value="P-loop_NTPase"/>
</dbReference>
<evidence type="ECO:0000256" key="8">
    <source>
        <dbReference type="ARBA" id="ARBA00049244"/>
    </source>
</evidence>
<dbReference type="InterPro" id="IPR012763">
    <property type="entry name" value="DNA_pol_III_sug/sutau_N"/>
</dbReference>
<dbReference type="STRING" id="1619100.UT34_C0001G0388"/>
<dbReference type="AlphaFoldDB" id="A0A0G0MT51"/>
<evidence type="ECO:0000256" key="3">
    <source>
        <dbReference type="ARBA" id="ARBA00022723"/>
    </source>
</evidence>
<evidence type="ECO:0000256" key="4">
    <source>
        <dbReference type="ARBA" id="ARBA00022741"/>
    </source>
</evidence>
<reference evidence="12 13" key="1">
    <citation type="journal article" date="2015" name="Nature">
        <title>rRNA introns, odd ribosomes, and small enigmatic genomes across a large radiation of phyla.</title>
        <authorList>
            <person name="Brown C.T."/>
            <person name="Hug L.A."/>
            <person name="Thomas B.C."/>
            <person name="Sharon I."/>
            <person name="Castelle C.J."/>
            <person name="Singh A."/>
            <person name="Wilkins M.J."/>
            <person name="Williams K.H."/>
            <person name="Banfield J.F."/>
        </authorList>
    </citation>
    <scope>NUCLEOTIDE SEQUENCE [LARGE SCALE GENOMIC DNA]</scope>
</reference>
<evidence type="ECO:0000256" key="1">
    <source>
        <dbReference type="ARBA" id="ARBA00006360"/>
    </source>
</evidence>
<evidence type="ECO:0000259" key="11">
    <source>
        <dbReference type="SMART" id="SM00382"/>
    </source>
</evidence>
<dbReference type="InterPro" id="IPR045085">
    <property type="entry name" value="HLD_clamp_pol_III_gamma_tau"/>
</dbReference>
<keyword evidence="4 9" id="KW-0547">Nucleotide-binding</keyword>
<dbReference type="GO" id="GO:0046872">
    <property type="term" value="F:metal ion binding"/>
    <property type="evidence" value="ECO:0007669"/>
    <property type="project" value="UniProtKB-KW"/>
</dbReference>
<evidence type="ECO:0000313" key="13">
    <source>
        <dbReference type="Proteomes" id="UP000034799"/>
    </source>
</evidence>
<keyword evidence="5" id="KW-0862">Zinc</keyword>
<dbReference type="GO" id="GO:0005524">
    <property type="term" value="F:ATP binding"/>
    <property type="evidence" value="ECO:0007669"/>
    <property type="project" value="UniProtKB-KW"/>
</dbReference>
<dbReference type="SMART" id="SM00382">
    <property type="entry name" value="AAA"/>
    <property type="match status" value="1"/>
</dbReference>
<dbReference type="Proteomes" id="UP000034799">
    <property type="component" value="Unassembled WGS sequence"/>
</dbReference>
<dbReference type="InterPro" id="IPR003593">
    <property type="entry name" value="AAA+_ATPase"/>
</dbReference>
<evidence type="ECO:0000313" key="12">
    <source>
        <dbReference type="EMBL" id="KKR06348.1"/>
    </source>
</evidence>
<dbReference type="SUPFAM" id="SSF52540">
    <property type="entry name" value="P-loop containing nucleoside triphosphate hydrolases"/>
    <property type="match status" value="1"/>
</dbReference>
<dbReference type="GO" id="GO:0009360">
    <property type="term" value="C:DNA polymerase III complex"/>
    <property type="evidence" value="ECO:0007669"/>
    <property type="project" value="InterPro"/>
</dbReference>
<keyword evidence="2 9" id="KW-0235">DNA replication</keyword>
<feature type="domain" description="AAA+ ATPase" evidence="11">
    <location>
        <begin position="36"/>
        <end position="184"/>
    </location>
</feature>
<dbReference type="Gene3D" id="1.10.8.60">
    <property type="match status" value="1"/>
</dbReference>
<dbReference type="Gene3D" id="3.40.50.300">
    <property type="entry name" value="P-loop containing nucleotide triphosphate hydrolases"/>
    <property type="match status" value="1"/>
</dbReference>
<dbReference type="PANTHER" id="PTHR11669:SF0">
    <property type="entry name" value="PROTEIN STICHEL-LIKE 2"/>
    <property type="match status" value="1"/>
</dbReference>
<feature type="region of interest" description="Disordered" evidence="10">
    <location>
        <begin position="381"/>
        <end position="402"/>
    </location>
</feature>
<dbReference type="EC" id="2.7.7.7" evidence="9"/>
<dbReference type="PATRIC" id="fig|1619100.3.peg.393"/>
<protein>
    <recommendedName>
        <fullName evidence="9">DNA polymerase III subunit gamma/tau</fullName>
        <ecNumber evidence="9">2.7.7.7</ecNumber>
    </recommendedName>
</protein>
<dbReference type="PANTHER" id="PTHR11669">
    <property type="entry name" value="REPLICATION FACTOR C / DNA POLYMERASE III GAMMA-TAU SUBUNIT"/>
    <property type="match status" value="1"/>
</dbReference>
<comment type="catalytic activity">
    <reaction evidence="8 9">
        <text>DNA(n) + a 2'-deoxyribonucleoside 5'-triphosphate = DNA(n+1) + diphosphate</text>
        <dbReference type="Rhea" id="RHEA:22508"/>
        <dbReference type="Rhea" id="RHEA-COMP:17339"/>
        <dbReference type="Rhea" id="RHEA-COMP:17340"/>
        <dbReference type="ChEBI" id="CHEBI:33019"/>
        <dbReference type="ChEBI" id="CHEBI:61560"/>
        <dbReference type="ChEBI" id="CHEBI:173112"/>
        <dbReference type="EC" id="2.7.7.7"/>
    </reaction>
</comment>